<dbReference type="InterPro" id="IPR012674">
    <property type="entry name" value="Calycin"/>
</dbReference>
<proteinExistence type="predicted"/>
<evidence type="ECO:0000313" key="2">
    <source>
        <dbReference type="EMBL" id="CAG9796970.1"/>
    </source>
</evidence>
<dbReference type="EMBL" id="OU893340">
    <property type="protein sequence ID" value="CAG9796970.1"/>
    <property type="molecule type" value="Genomic_DNA"/>
</dbReference>
<dbReference type="AlphaFoldDB" id="A0A9N9RHP9"/>
<dbReference type="GO" id="GO:0000302">
    <property type="term" value="P:response to reactive oxygen species"/>
    <property type="evidence" value="ECO:0007669"/>
    <property type="project" value="TreeGrafter"/>
</dbReference>
<keyword evidence="3" id="KW-1185">Reference proteome</keyword>
<protein>
    <recommendedName>
        <fullName evidence="4">Lipocalin/cytosolic fatty-acid binding domain-containing protein</fullName>
    </recommendedName>
</protein>
<dbReference type="InterPro" id="IPR022272">
    <property type="entry name" value="Lipocalin_CS"/>
</dbReference>
<dbReference type="Gene3D" id="2.40.128.20">
    <property type="match status" value="1"/>
</dbReference>
<feature type="signal peptide" evidence="1">
    <location>
        <begin position="1"/>
        <end position="15"/>
    </location>
</feature>
<dbReference type="Proteomes" id="UP001153714">
    <property type="component" value="Chromosome 9"/>
</dbReference>
<dbReference type="OrthoDB" id="565904at2759"/>
<dbReference type="PROSITE" id="PS00213">
    <property type="entry name" value="LIPOCALIN"/>
    <property type="match status" value="1"/>
</dbReference>
<organism evidence="2 3">
    <name type="scientific">Diatraea saccharalis</name>
    <name type="common">sugarcane borer</name>
    <dbReference type="NCBI Taxonomy" id="40085"/>
    <lineage>
        <taxon>Eukaryota</taxon>
        <taxon>Metazoa</taxon>
        <taxon>Ecdysozoa</taxon>
        <taxon>Arthropoda</taxon>
        <taxon>Hexapoda</taxon>
        <taxon>Insecta</taxon>
        <taxon>Pterygota</taxon>
        <taxon>Neoptera</taxon>
        <taxon>Endopterygota</taxon>
        <taxon>Lepidoptera</taxon>
        <taxon>Glossata</taxon>
        <taxon>Ditrysia</taxon>
        <taxon>Pyraloidea</taxon>
        <taxon>Crambidae</taxon>
        <taxon>Crambinae</taxon>
        <taxon>Diatraea</taxon>
    </lineage>
</organism>
<dbReference type="GO" id="GO:0006629">
    <property type="term" value="P:lipid metabolic process"/>
    <property type="evidence" value="ECO:0007669"/>
    <property type="project" value="TreeGrafter"/>
</dbReference>
<feature type="chain" id="PRO_5040418951" description="Lipocalin/cytosolic fatty-acid binding domain-containing protein" evidence="1">
    <location>
        <begin position="16"/>
        <end position="96"/>
    </location>
</feature>
<accession>A0A9N9RHP9</accession>
<evidence type="ECO:0000313" key="3">
    <source>
        <dbReference type="Proteomes" id="UP001153714"/>
    </source>
</evidence>
<reference evidence="2" key="2">
    <citation type="submission" date="2022-10" db="EMBL/GenBank/DDBJ databases">
        <authorList>
            <consortium name="ENA_rothamsted_submissions"/>
            <consortium name="culmorum"/>
            <person name="King R."/>
        </authorList>
    </citation>
    <scope>NUCLEOTIDE SEQUENCE</scope>
</reference>
<dbReference type="PANTHER" id="PTHR10612">
    <property type="entry name" value="APOLIPOPROTEIN D"/>
    <property type="match status" value="1"/>
</dbReference>
<gene>
    <name evidence="2" type="ORF">DIATSA_LOCUS14111</name>
</gene>
<evidence type="ECO:0000256" key="1">
    <source>
        <dbReference type="SAM" id="SignalP"/>
    </source>
</evidence>
<dbReference type="PANTHER" id="PTHR10612:SF34">
    <property type="entry name" value="APOLIPOPROTEIN D"/>
    <property type="match status" value="1"/>
</dbReference>
<sequence length="96" mass="10954">MWRLSVLALLATASAQIPSLGWCPDFQPMANFNMNRFLGTWFEVERYFTVSELGSRCVTTNYVSTPEGRILVSNEITNYMSVPTYVLEAIDYDKIT</sequence>
<name>A0A9N9RHP9_9NEOP</name>
<dbReference type="SUPFAM" id="SSF50814">
    <property type="entry name" value="Lipocalins"/>
    <property type="match status" value="1"/>
</dbReference>
<reference evidence="2" key="1">
    <citation type="submission" date="2021-12" db="EMBL/GenBank/DDBJ databases">
        <authorList>
            <person name="King R."/>
        </authorList>
    </citation>
    <scope>NUCLEOTIDE SEQUENCE</scope>
</reference>
<keyword evidence="1" id="KW-0732">Signal</keyword>
<dbReference type="GO" id="GO:0005737">
    <property type="term" value="C:cytoplasm"/>
    <property type="evidence" value="ECO:0007669"/>
    <property type="project" value="TreeGrafter"/>
</dbReference>
<evidence type="ECO:0008006" key="4">
    <source>
        <dbReference type="Google" id="ProtNLM"/>
    </source>
</evidence>